<feature type="domain" description="DUF4218" evidence="2">
    <location>
        <begin position="1293"/>
        <end position="1393"/>
    </location>
</feature>
<feature type="region of interest" description="Disordered" evidence="1">
    <location>
        <begin position="675"/>
        <end position="696"/>
    </location>
</feature>
<proteinExistence type="predicted"/>
<evidence type="ECO:0000256" key="1">
    <source>
        <dbReference type="SAM" id="MobiDB-lite"/>
    </source>
</evidence>
<dbReference type="InterPro" id="IPR029480">
    <property type="entry name" value="Transpos_assoc"/>
</dbReference>
<sequence length="1611" mass="182614">MDRDADVVAKLVTKMDVMKKTVSVLVAERDAARAQHEDHPMDLGSQQRRRSSVASTEASPAGAPTIEITAPEPLVVEITAPEPPRYPVDDIKEMKACHLYYPMGNMSMKVAIGSALPPGGLHHNNPIQDGYARVTVEEIVQGFEDLDIDIATPEGVKRLGDVKRQFILWQKKFIKFPGEAPTSPPPYGGGGGGGGDGGGGGGGDGGGGGGGGGASPNTPHSRQPTPPPSPRPAGDQTPVPPPNPPPAKKQKQSWVINPDPYVPKKTKIPEPSLKPLIPRPWELSVEENAAAVAAQHEKWKEECKKKREGEPKPVYSDKQKQWAKSFLNTPSQAAKNLPDDYLRELCRQALTFKRNQELVEKKALEDEAETKLERGKEVAQLGEQSKQSIAPLIVQAAGPDAPDIIAAAAAHGLTVTSAREQAAELGITLRALLGLDEAPMKDVVFTYVKNGPLVEPAQEEDLPRQMKGLLNWYKGYIKYKNAKDYIYAEVRYEHHFKHYWVQIHLSELFQLFNLRDLDKSIISCYVLMKKREMRIRNIHDVGFIDPQIVNSYVLENHPADVEDDLWRFIRKQQQKSDILFPYHFGFHWILMMSRQWMYGDRCHPEFITGMHYFLNVAEANRRSNGFMYCPCSSCKNMKDYSTSKTLHVHLLENGFMPSYNCWTKHGERGVILEDNEEEEDSDNYPLFTEDGGSRMGEDEAEEEPIFDEPIFDDPDDDLGRAILDAKMNCGNEKERLKLEKMLEDHNKLLYPNCENGQKKLGTTLELLQWKAENGTSDKGFEKLLKIIKKMLPGENVLPSSTYEAKKVVCPLGLEVQKIHACINDCILYRGEYENLNACPVCSALRYKIRRDDPGDVEGESTPRKRVPAKVMWYAPIIPRLKRLFQNKEHAKLLRWHKEDRKKDVMLRHPADGSQWRKIDREFKSFSDDARNLRFGLSTDGFNPFGEQSSSHSTWPVTLCIYNLPPWLCMKRKFIMMPVLIQGPKQPGNDIDVYLRPLVEELLELWHDEGVPVWDEHEQKEFNLRALLFVTINDWPALGNISGQSNKGYNACTHCLGETDSNYLGNKNVYLGHRRFLPKQHHVRKRGKHFGGEADNRTKPTRPNGEVIYDMVKDLKVIFGKGPGGQSVPHDVDGHVPMWKKKSIFWELPYWKFLEVHSAIDVMHVTKNLCMNLLNFLGVYGKTKDTPDARQDQQSIHEGNNLNPEKYQGPASYALTKEEKEIFFEVLSSIKVPSGFSSNIKGIINMSEKKFQNLKSHDCHVIMTQLLPVALRGLLPENVRVPIVKLCAFLNAISQKVINPLTLQNLQKDVVQCLVSFELVFPPSFFNIMTHLLVHLVEEIGVLGPVFLHNMFPFERFMGVLKKYVHNRARPEGSISKGYGTEEVIEFCVDFIPDLKPIGVPESRYEGRLRGKGTLGKKSATCMDGHSFTQAHYTVLHNSILVAPYKEEHKEILRSKYPEQCEDWIDGEHMKTFGGWLQTRLMNVTDDEQLYLLAKQPSSTISTFQGYEINGNTFYTFAQDKKSTNQNSGVRFDAEDGNGNKVTYYGYIEEIWELDYGPNFKVPLFRCKWFNLKDGVQVDPQYGMTTVDFKNLGQSVLILPTALVPVADMNRY</sequence>
<evidence type="ECO:0008006" key="7">
    <source>
        <dbReference type="Google" id="ProtNLM"/>
    </source>
</evidence>
<feature type="region of interest" description="Disordered" evidence="1">
    <location>
        <begin position="177"/>
        <end position="273"/>
    </location>
</feature>
<dbReference type="InterPro" id="IPR004242">
    <property type="entry name" value="Transposase_21"/>
</dbReference>
<evidence type="ECO:0000259" key="3">
    <source>
        <dbReference type="Pfam" id="PF13963"/>
    </source>
</evidence>
<dbReference type="SUPFAM" id="SSF54001">
    <property type="entry name" value="Cysteine proteinases"/>
    <property type="match status" value="1"/>
</dbReference>
<reference evidence="5" key="1">
    <citation type="submission" date="2023-07" db="EMBL/GenBank/DDBJ databases">
        <title>A chromosome-level genome assembly of Lolium multiflorum.</title>
        <authorList>
            <person name="Chen Y."/>
            <person name="Copetti D."/>
            <person name="Kolliker R."/>
            <person name="Studer B."/>
        </authorList>
    </citation>
    <scope>NUCLEOTIDE SEQUENCE</scope>
    <source>
        <strain evidence="5">02402/16</strain>
        <tissue evidence="5">Leaf</tissue>
    </source>
</reference>
<accession>A0AAD8X095</accession>
<gene>
    <name evidence="5" type="ORF">QYE76_047507</name>
</gene>
<protein>
    <recommendedName>
        <fullName evidence="7">Transposon protein, putative, CACTA, En/Spm sub-class</fullName>
    </recommendedName>
</protein>
<dbReference type="Pfam" id="PF13963">
    <property type="entry name" value="Transpos_assoc"/>
    <property type="match status" value="1"/>
</dbReference>
<dbReference type="Pfam" id="PF02992">
    <property type="entry name" value="Transposase_21"/>
    <property type="match status" value="1"/>
</dbReference>
<keyword evidence="6" id="KW-1185">Reference proteome</keyword>
<feature type="region of interest" description="Disordered" evidence="1">
    <location>
        <begin position="32"/>
        <end position="64"/>
    </location>
</feature>
<dbReference type="InterPro" id="IPR058352">
    <property type="entry name" value="DUF8039"/>
</dbReference>
<dbReference type="Pfam" id="PF13960">
    <property type="entry name" value="DUF4218"/>
    <property type="match status" value="1"/>
</dbReference>
<comment type="caution">
    <text evidence="5">The sequence shown here is derived from an EMBL/GenBank/DDBJ whole genome shotgun (WGS) entry which is preliminary data.</text>
</comment>
<feature type="compositionally biased region" description="Gly residues" evidence="1">
    <location>
        <begin position="188"/>
        <end position="214"/>
    </location>
</feature>
<dbReference type="InterPro" id="IPR025452">
    <property type="entry name" value="DUF4218"/>
</dbReference>
<name>A0AAD8X095_LOLMU</name>
<feature type="domain" description="Transposase-associated" evidence="3">
    <location>
        <begin position="594"/>
        <end position="667"/>
    </location>
</feature>
<evidence type="ECO:0000259" key="4">
    <source>
        <dbReference type="Pfam" id="PF26133"/>
    </source>
</evidence>
<dbReference type="EMBL" id="JAUUTY010000002">
    <property type="protein sequence ID" value="KAK1686659.1"/>
    <property type="molecule type" value="Genomic_DNA"/>
</dbReference>
<dbReference type="Proteomes" id="UP001231189">
    <property type="component" value="Unassembled WGS sequence"/>
</dbReference>
<organism evidence="5 6">
    <name type="scientific">Lolium multiflorum</name>
    <name type="common">Italian ryegrass</name>
    <name type="synonym">Lolium perenne subsp. multiflorum</name>
    <dbReference type="NCBI Taxonomy" id="4521"/>
    <lineage>
        <taxon>Eukaryota</taxon>
        <taxon>Viridiplantae</taxon>
        <taxon>Streptophyta</taxon>
        <taxon>Embryophyta</taxon>
        <taxon>Tracheophyta</taxon>
        <taxon>Spermatophyta</taxon>
        <taxon>Magnoliopsida</taxon>
        <taxon>Liliopsida</taxon>
        <taxon>Poales</taxon>
        <taxon>Poaceae</taxon>
        <taxon>BOP clade</taxon>
        <taxon>Pooideae</taxon>
        <taxon>Poodae</taxon>
        <taxon>Poeae</taxon>
        <taxon>Poeae Chloroplast Group 2 (Poeae type)</taxon>
        <taxon>Loliodinae</taxon>
        <taxon>Loliinae</taxon>
        <taxon>Lolium</taxon>
    </lineage>
</organism>
<feature type="domain" description="DUF8039" evidence="4">
    <location>
        <begin position="86"/>
        <end position="176"/>
    </location>
</feature>
<evidence type="ECO:0000313" key="5">
    <source>
        <dbReference type="EMBL" id="KAK1686659.1"/>
    </source>
</evidence>
<evidence type="ECO:0000259" key="2">
    <source>
        <dbReference type="Pfam" id="PF13960"/>
    </source>
</evidence>
<dbReference type="PANTHER" id="PTHR48258">
    <property type="entry name" value="DUF4218 DOMAIN-CONTAINING PROTEIN-RELATED"/>
    <property type="match status" value="1"/>
</dbReference>
<evidence type="ECO:0000313" key="6">
    <source>
        <dbReference type="Proteomes" id="UP001231189"/>
    </source>
</evidence>
<dbReference type="Pfam" id="PF26133">
    <property type="entry name" value="DUF8039"/>
    <property type="match status" value="1"/>
</dbReference>
<feature type="compositionally biased region" description="Pro residues" evidence="1">
    <location>
        <begin position="238"/>
        <end position="247"/>
    </location>
</feature>
<dbReference type="InterPro" id="IPR038765">
    <property type="entry name" value="Papain-like_cys_pep_sf"/>
</dbReference>
<feature type="compositionally biased region" description="Basic and acidic residues" evidence="1">
    <location>
        <begin position="32"/>
        <end position="41"/>
    </location>
</feature>
<dbReference type="PANTHER" id="PTHR48258:SF9">
    <property type="entry name" value="OS01G0348150 PROTEIN"/>
    <property type="match status" value="1"/>
</dbReference>